<name>A0AAI8YPZ2_9PEZI</name>
<feature type="region of interest" description="Disordered" evidence="1">
    <location>
        <begin position="392"/>
        <end position="542"/>
    </location>
</feature>
<reference evidence="3" key="1">
    <citation type="submission" date="2023-10" db="EMBL/GenBank/DDBJ databases">
        <authorList>
            <person name="Hackl T."/>
        </authorList>
    </citation>
    <scope>NUCLEOTIDE SEQUENCE</scope>
</reference>
<feature type="compositionally biased region" description="Polar residues" evidence="1">
    <location>
        <begin position="410"/>
        <end position="419"/>
    </location>
</feature>
<evidence type="ECO:0000313" key="4">
    <source>
        <dbReference type="Proteomes" id="UP001295740"/>
    </source>
</evidence>
<dbReference type="EMBL" id="CAUWAG010000020">
    <property type="protein sequence ID" value="CAJ2512785.1"/>
    <property type="molecule type" value="Genomic_DNA"/>
</dbReference>
<comment type="caution">
    <text evidence="3">The sequence shown here is derived from an EMBL/GenBank/DDBJ whole genome shotgun (WGS) entry which is preliminary data.</text>
</comment>
<dbReference type="Proteomes" id="UP001295740">
    <property type="component" value="Unassembled WGS sequence"/>
</dbReference>
<evidence type="ECO:0000313" key="3">
    <source>
        <dbReference type="EMBL" id="CAJ2512785.1"/>
    </source>
</evidence>
<dbReference type="AlphaFoldDB" id="A0AAI8YPZ2"/>
<proteinExistence type="predicted"/>
<protein>
    <submittedName>
        <fullName evidence="3">Uu.00g009040.m01.CDS01</fullName>
    </submittedName>
</protein>
<feature type="domain" description="DUF7905" evidence="2">
    <location>
        <begin position="683"/>
        <end position="992"/>
    </location>
</feature>
<feature type="compositionally biased region" description="Polar residues" evidence="1">
    <location>
        <begin position="464"/>
        <end position="491"/>
    </location>
</feature>
<organism evidence="3 4">
    <name type="scientific">Anthostomella pinea</name>
    <dbReference type="NCBI Taxonomy" id="933095"/>
    <lineage>
        <taxon>Eukaryota</taxon>
        <taxon>Fungi</taxon>
        <taxon>Dikarya</taxon>
        <taxon>Ascomycota</taxon>
        <taxon>Pezizomycotina</taxon>
        <taxon>Sordariomycetes</taxon>
        <taxon>Xylariomycetidae</taxon>
        <taxon>Xylariales</taxon>
        <taxon>Xylariaceae</taxon>
        <taxon>Anthostomella</taxon>
    </lineage>
</organism>
<dbReference type="InterPro" id="IPR057227">
    <property type="entry name" value="DUF7905"/>
</dbReference>
<keyword evidence="4" id="KW-1185">Reference proteome</keyword>
<evidence type="ECO:0000256" key="1">
    <source>
        <dbReference type="SAM" id="MobiDB-lite"/>
    </source>
</evidence>
<feature type="compositionally biased region" description="Polar residues" evidence="1">
    <location>
        <begin position="653"/>
        <end position="664"/>
    </location>
</feature>
<evidence type="ECO:0000259" key="2">
    <source>
        <dbReference type="Pfam" id="PF25482"/>
    </source>
</evidence>
<accession>A0AAI8YPZ2</accession>
<feature type="region of interest" description="Disordered" evidence="1">
    <location>
        <begin position="643"/>
        <end position="676"/>
    </location>
</feature>
<dbReference type="Pfam" id="PF25482">
    <property type="entry name" value="DUF7905"/>
    <property type="match status" value="1"/>
</dbReference>
<gene>
    <name evidence="3" type="ORF">KHLLAP_LOCUS13253</name>
</gene>
<sequence length="1052" mass="117842">MSIAEVPRSYAARTQDALARKFPNWKPSRDSTVASERATRTGASSEIIVHHDELLEFFLSCNWILRPEGLNDFYAALHQELTNPEITYDAGYGGFRIRCPTQSEEKMVEIAQQVMDRIVRQELAKDEPDKIMHIAEWRAKGGFSGIDETEKRQYEKYAFPLQVAACEQRGKWTLPDHLVKEGMSTRTMLPGNALANIQGLTGSLALMSYDGTTVYIGAPTQEAVAVVLNKLDTIAHYFSLPQGSEGKFECFLYAEGGSGVEGEFRYLYHADRKSLRTYFLDRTSKLPYKRLFEKATVVKLLPSFPQGPASAASLPQKPRDVGEATQPYKAFLGWQYRHKERVMEEEPPPQAHSPSFQAKTNPLVETWVELLPQVYANSTLTDVAKSTFTGAQQGSLMPASKNRKTGGSVKPSTSTSHATEANGKSPEVKQRPSGTTDFSRVEPTSRETNPTPDEACSHPGKQKNMPSHYQLTQHRQQPDSGSVASTNSSSEAPAGRGWVLPRPTPFTNPLWGRSTAEGFAQKDHRLSLGTSVSKEPEDSAREDRNRILATEVANFNKNFARVAAGTADSDKKHSGMPRTYASAVQIGRKHTHTSLTNDPFANLWKGARSASIPSFGTPKPTRKATHKANDSLIELSPARVQPKLLRDDERSSRSFYDTMRQTAGSRRMGDNKIQDPEPQLMQTMNEKLVRLMSVLRMFPGDISLKAELGRFCFTKIDPSYVQLPNQSTRGRQHALSVLEGSINRQHTNAKQVLFTKILSTHGGDANLIAQLTEPNAQPESEPTRMWSPLPDSRRTVYEIPCESITKSGLPFPFIIDVNGDDFTFRIRQALPDNHSLAVHCTKRVWDFRLLLSSSQNLEKIYGNFARDLVRSLRVLPQRGGIPVLQLLNNRAYNVIIGLVRTRNIASYSRAVSRNQTNILEISEVWDMQMAAPVETEDGVELTFDEFRGNKQSGHAATWYEATIQSKMVSEALCENRDLEFGDEASWTAEKFQESGAFDELIRTTTDVVKRIDSVGQWEDNYQDAMIHPMPPETRSGEINLPSEAKNHQFQYW</sequence>